<dbReference type="EC" id="6.3.4.18" evidence="5 6"/>
<keyword evidence="1 5" id="KW-0436">Ligase</keyword>
<evidence type="ECO:0000256" key="5">
    <source>
        <dbReference type="HAMAP-Rule" id="MF_01928"/>
    </source>
</evidence>
<dbReference type="GO" id="GO:0034028">
    <property type="term" value="F:5-(carboxyamino)imidazole ribonucleotide synthase activity"/>
    <property type="evidence" value="ECO:0007669"/>
    <property type="project" value="UniProtKB-UniRule"/>
</dbReference>
<evidence type="ECO:0000256" key="2">
    <source>
        <dbReference type="ARBA" id="ARBA00022741"/>
    </source>
</evidence>
<dbReference type="FunFam" id="3.30.470.20:FF:000029">
    <property type="entry name" value="N5-carboxyaminoimidazole ribonucleotide synthase"/>
    <property type="match status" value="1"/>
</dbReference>
<evidence type="ECO:0000313" key="8">
    <source>
        <dbReference type="EMBL" id="QDU69559.1"/>
    </source>
</evidence>
<dbReference type="RefSeq" id="WP_145069560.1">
    <property type="nucleotide sequence ID" value="NZ_CP036287.1"/>
</dbReference>
<dbReference type="GO" id="GO:0046872">
    <property type="term" value="F:metal ion binding"/>
    <property type="evidence" value="ECO:0007669"/>
    <property type="project" value="InterPro"/>
</dbReference>
<dbReference type="NCBIfam" id="TIGR01161">
    <property type="entry name" value="purK"/>
    <property type="match status" value="1"/>
</dbReference>
<dbReference type="KEGG" id="pbap:Pla133_46790"/>
<dbReference type="SUPFAM" id="SSF52440">
    <property type="entry name" value="PreATP-grasp domain"/>
    <property type="match status" value="1"/>
</dbReference>
<evidence type="ECO:0000256" key="4">
    <source>
        <dbReference type="ARBA" id="ARBA00022840"/>
    </source>
</evidence>
<dbReference type="NCBIfam" id="NF004679">
    <property type="entry name" value="PRK06019.1-5"/>
    <property type="match status" value="1"/>
</dbReference>
<comment type="catalytic activity">
    <reaction evidence="5 6">
        <text>5-amino-1-(5-phospho-beta-D-ribosyl)imidazole + hydrogencarbonate + ATP = 5-carboxyamino-1-(5-phospho-D-ribosyl)imidazole + ADP + phosphate + 2 H(+)</text>
        <dbReference type="Rhea" id="RHEA:19317"/>
        <dbReference type="ChEBI" id="CHEBI:15378"/>
        <dbReference type="ChEBI" id="CHEBI:17544"/>
        <dbReference type="ChEBI" id="CHEBI:30616"/>
        <dbReference type="ChEBI" id="CHEBI:43474"/>
        <dbReference type="ChEBI" id="CHEBI:58730"/>
        <dbReference type="ChEBI" id="CHEBI:137981"/>
        <dbReference type="ChEBI" id="CHEBI:456216"/>
        <dbReference type="EC" id="6.3.4.18"/>
    </reaction>
</comment>
<dbReference type="SUPFAM" id="SSF51246">
    <property type="entry name" value="Rudiment single hybrid motif"/>
    <property type="match status" value="1"/>
</dbReference>
<evidence type="ECO:0000313" key="9">
    <source>
        <dbReference type="Proteomes" id="UP000316921"/>
    </source>
</evidence>
<dbReference type="InterPro" id="IPR003135">
    <property type="entry name" value="ATP-grasp_carboxylate-amine"/>
</dbReference>
<comment type="similarity">
    <text evidence="5 6">Belongs to the PurK/PurT family.</text>
</comment>
<name>A0A518BRF9_9BACT</name>
<dbReference type="EMBL" id="CP036287">
    <property type="protein sequence ID" value="QDU69559.1"/>
    <property type="molecule type" value="Genomic_DNA"/>
</dbReference>
<feature type="domain" description="ATP-grasp" evidence="7">
    <location>
        <begin position="115"/>
        <end position="306"/>
    </location>
</feature>
<feature type="binding site" evidence="5">
    <location>
        <position position="111"/>
    </location>
    <ligand>
        <name>ATP</name>
        <dbReference type="ChEBI" id="CHEBI:30616"/>
    </ligand>
</feature>
<gene>
    <name evidence="5 6 8" type="primary">purK</name>
    <name evidence="8" type="ORF">Pla133_46790</name>
</gene>
<dbReference type="SUPFAM" id="SSF56059">
    <property type="entry name" value="Glutathione synthetase ATP-binding domain-like"/>
    <property type="match status" value="1"/>
</dbReference>
<dbReference type="PROSITE" id="PS50975">
    <property type="entry name" value="ATP_GRASP"/>
    <property type="match status" value="1"/>
</dbReference>
<dbReference type="UniPathway" id="UPA00074">
    <property type="reaction ID" value="UER00942"/>
</dbReference>
<comment type="function">
    <text evidence="6">Catalyzes the ATP-dependent conversion of 5-aminoimidazole ribonucleotide (AIR) and HCO(3)- to N5-carboxyaminoimidazole ribonucleotide (N5-CAIR).</text>
</comment>
<dbReference type="InterPro" id="IPR005875">
    <property type="entry name" value="PurK"/>
</dbReference>
<feature type="binding site" evidence="5">
    <location>
        <position position="200"/>
    </location>
    <ligand>
        <name>ATP</name>
        <dbReference type="ChEBI" id="CHEBI:30616"/>
    </ligand>
</feature>
<evidence type="ECO:0000259" key="7">
    <source>
        <dbReference type="PROSITE" id="PS50975"/>
    </source>
</evidence>
<feature type="binding site" evidence="5">
    <location>
        <position position="150"/>
    </location>
    <ligand>
        <name>ATP</name>
        <dbReference type="ChEBI" id="CHEBI:30616"/>
    </ligand>
</feature>
<reference evidence="8 9" key="1">
    <citation type="submission" date="2019-02" db="EMBL/GenBank/DDBJ databases">
        <title>Deep-cultivation of Planctomycetes and their phenomic and genomic characterization uncovers novel biology.</title>
        <authorList>
            <person name="Wiegand S."/>
            <person name="Jogler M."/>
            <person name="Boedeker C."/>
            <person name="Pinto D."/>
            <person name="Vollmers J."/>
            <person name="Rivas-Marin E."/>
            <person name="Kohn T."/>
            <person name="Peeters S.H."/>
            <person name="Heuer A."/>
            <person name="Rast P."/>
            <person name="Oberbeckmann S."/>
            <person name="Bunk B."/>
            <person name="Jeske O."/>
            <person name="Meyerdierks A."/>
            <person name="Storesund J.E."/>
            <person name="Kallscheuer N."/>
            <person name="Luecker S."/>
            <person name="Lage O.M."/>
            <person name="Pohl T."/>
            <person name="Merkel B.J."/>
            <person name="Hornburger P."/>
            <person name="Mueller R.-W."/>
            <person name="Bruemmer F."/>
            <person name="Labrenz M."/>
            <person name="Spormann A.M."/>
            <person name="Op den Camp H."/>
            <person name="Overmann J."/>
            <person name="Amann R."/>
            <person name="Jetten M.S.M."/>
            <person name="Mascher T."/>
            <person name="Medema M.H."/>
            <person name="Devos D.P."/>
            <person name="Kaster A.-K."/>
            <person name="Ovreas L."/>
            <person name="Rohde M."/>
            <person name="Galperin M.Y."/>
            <person name="Jogler C."/>
        </authorList>
    </citation>
    <scope>NUCLEOTIDE SEQUENCE [LARGE SCALE GENOMIC DNA]</scope>
    <source>
        <strain evidence="8 9">Pla133</strain>
    </source>
</reference>
<feature type="binding site" evidence="5">
    <location>
        <position position="223"/>
    </location>
    <ligand>
        <name>ATP</name>
        <dbReference type="ChEBI" id="CHEBI:30616"/>
    </ligand>
</feature>
<protein>
    <recommendedName>
        <fullName evidence="5 6">N5-carboxyaminoimidazole ribonucleotide synthase</fullName>
        <shortName evidence="5 6">N5-CAIR synthase</shortName>
        <ecNumber evidence="5 6">6.3.4.18</ecNumber>
    </recommendedName>
    <alternativeName>
        <fullName evidence="5 6">5-(carboxyamino)imidazole ribonucleotide synthetase</fullName>
    </alternativeName>
</protein>
<keyword evidence="4 5" id="KW-0067">ATP-binding</keyword>
<dbReference type="Pfam" id="PF22660">
    <property type="entry name" value="RS_preATP-grasp-like"/>
    <property type="match status" value="1"/>
</dbReference>
<dbReference type="FunFam" id="3.40.50.20:FF:000016">
    <property type="entry name" value="N5-carboxyaminoimidazole ribonucleotide synthase"/>
    <property type="match status" value="1"/>
</dbReference>
<dbReference type="GO" id="GO:0006189">
    <property type="term" value="P:'de novo' IMP biosynthetic process"/>
    <property type="evidence" value="ECO:0007669"/>
    <property type="project" value="UniProtKB-UniRule"/>
</dbReference>
<feature type="binding site" evidence="5">
    <location>
        <begin position="155"/>
        <end position="161"/>
    </location>
    <ligand>
        <name>ATP</name>
        <dbReference type="ChEBI" id="CHEBI:30616"/>
    </ligand>
</feature>
<dbReference type="GO" id="GO:0005524">
    <property type="term" value="F:ATP binding"/>
    <property type="evidence" value="ECO:0007669"/>
    <property type="project" value="UniProtKB-UniRule"/>
</dbReference>
<accession>A0A518BRF9</accession>
<feature type="binding site" evidence="5">
    <location>
        <begin position="276"/>
        <end position="277"/>
    </location>
    <ligand>
        <name>ATP</name>
        <dbReference type="ChEBI" id="CHEBI:30616"/>
    </ligand>
</feature>
<dbReference type="InterPro" id="IPR011761">
    <property type="entry name" value="ATP-grasp"/>
</dbReference>
<organism evidence="8 9">
    <name type="scientific">Engelhardtia mirabilis</name>
    <dbReference type="NCBI Taxonomy" id="2528011"/>
    <lineage>
        <taxon>Bacteria</taxon>
        <taxon>Pseudomonadati</taxon>
        <taxon>Planctomycetota</taxon>
        <taxon>Planctomycetia</taxon>
        <taxon>Planctomycetia incertae sedis</taxon>
        <taxon>Engelhardtia</taxon>
    </lineage>
</organism>
<dbReference type="Gene3D" id="3.40.50.20">
    <property type="match status" value="1"/>
</dbReference>
<keyword evidence="3 5" id="KW-0658">Purine biosynthesis</keyword>
<comment type="function">
    <text evidence="5">Catalyzes the ATP-dependent conversion of 5-aminoimidazole ribonucleotide (AIR) and HCO(3)(-) to N5-carboxyaminoimidazole ribonucleotide (N5-CAIR).</text>
</comment>
<sequence>MADQSERVCLPGGTLGVVGGGQLGRMFAVAARQLGYRVIVLDPTPDAPAAAVADRQIVAGFDDVEAAGELAESCDRITFEFENAPAATLTELGRHVPVHPAPRVLEICRQRCLEKAALAGAGFPVAPHRAVASPAEVAAALAELGAGVLKRAEFGYDGKGQARLAPGGDVRAAWEAIGAPRATGDAAPAVFEALVDFEAELSVIVARGAGGETATFPVFENDHANHVLDVTRFPARIDAELANEARALATRIAESLDVVGLLTVELFRTADGLIVNELAPRPHNSGHITIEACDTSQFEQHVRALCGLPLGSTAVRRPGAMVNLLGDLWAAGEPNWSAALAVSGASLHLYGKSQARSGRKMGHICALGDGVDEATERALAARAALTRG</sequence>
<dbReference type="InterPro" id="IPR013815">
    <property type="entry name" value="ATP_grasp_subdomain_1"/>
</dbReference>
<evidence type="ECO:0000256" key="6">
    <source>
        <dbReference type="RuleBase" id="RU361200"/>
    </source>
</evidence>
<dbReference type="InterPro" id="IPR040686">
    <property type="entry name" value="PurK_C"/>
</dbReference>
<dbReference type="PANTHER" id="PTHR11609">
    <property type="entry name" value="PURINE BIOSYNTHESIS PROTEIN 6/7, PUR6/7"/>
    <property type="match status" value="1"/>
</dbReference>
<dbReference type="AlphaFoldDB" id="A0A518BRF9"/>
<keyword evidence="2 5" id="KW-0547">Nucleotide-binding</keyword>
<feature type="binding site" evidence="5">
    <location>
        <begin position="192"/>
        <end position="195"/>
    </location>
    <ligand>
        <name>ATP</name>
        <dbReference type="ChEBI" id="CHEBI:30616"/>
    </ligand>
</feature>
<evidence type="ECO:0000256" key="3">
    <source>
        <dbReference type="ARBA" id="ARBA00022755"/>
    </source>
</evidence>
<dbReference type="PANTHER" id="PTHR11609:SF5">
    <property type="entry name" value="PHOSPHORIBOSYLAMINOIMIDAZOLE CARBOXYLASE"/>
    <property type="match status" value="1"/>
</dbReference>
<comment type="pathway">
    <text evidence="5 6">Purine metabolism; IMP biosynthesis via de novo pathway; 5-amino-1-(5-phospho-D-ribosyl)imidazole-4-carboxylate from 5-amino-1-(5-phospho-D-ribosyl)imidazole (N5-CAIR route): step 1/2.</text>
</comment>
<dbReference type="Gene3D" id="3.30.470.20">
    <property type="entry name" value="ATP-grasp fold, B domain"/>
    <property type="match status" value="1"/>
</dbReference>
<dbReference type="Gene3D" id="3.30.1490.20">
    <property type="entry name" value="ATP-grasp fold, A domain"/>
    <property type="match status" value="1"/>
</dbReference>
<dbReference type="Proteomes" id="UP000316921">
    <property type="component" value="Chromosome"/>
</dbReference>
<dbReference type="InterPro" id="IPR054350">
    <property type="entry name" value="PurT/PurK_preATP-grasp"/>
</dbReference>
<comment type="subunit">
    <text evidence="5 6">Homodimer.</text>
</comment>
<dbReference type="HAMAP" id="MF_01928">
    <property type="entry name" value="PurK"/>
    <property type="match status" value="1"/>
</dbReference>
<dbReference type="Pfam" id="PF02222">
    <property type="entry name" value="ATP-grasp"/>
    <property type="match status" value="1"/>
</dbReference>
<dbReference type="InterPro" id="IPR011054">
    <property type="entry name" value="Rudment_hybrid_motif"/>
</dbReference>
<proteinExistence type="inferred from homology"/>
<dbReference type="GO" id="GO:0005829">
    <property type="term" value="C:cytosol"/>
    <property type="evidence" value="ECO:0007669"/>
    <property type="project" value="TreeGrafter"/>
</dbReference>
<dbReference type="NCBIfam" id="NF004676">
    <property type="entry name" value="PRK06019.1-2"/>
    <property type="match status" value="1"/>
</dbReference>
<dbReference type="Pfam" id="PF17769">
    <property type="entry name" value="PurK_C"/>
    <property type="match status" value="1"/>
</dbReference>
<dbReference type="GO" id="GO:0004638">
    <property type="term" value="F:phosphoribosylaminoimidazole carboxylase activity"/>
    <property type="evidence" value="ECO:0007669"/>
    <property type="project" value="InterPro"/>
</dbReference>
<dbReference type="InterPro" id="IPR016185">
    <property type="entry name" value="PreATP-grasp_dom_sf"/>
</dbReference>
<evidence type="ECO:0000256" key="1">
    <source>
        <dbReference type="ARBA" id="ARBA00022598"/>
    </source>
</evidence>
<keyword evidence="9" id="KW-1185">Reference proteome</keyword>
<dbReference type="NCBIfam" id="NF004675">
    <property type="entry name" value="PRK06019.1-1"/>
    <property type="match status" value="1"/>
</dbReference>
<dbReference type="NCBIfam" id="NF004677">
    <property type="entry name" value="PRK06019.1-3"/>
    <property type="match status" value="1"/>
</dbReference>